<dbReference type="InterPro" id="IPR036291">
    <property type="entry name" value="NAD(P)-bd_dom_sf"/>
</dbReference>
<comment type="caution">
    <text evidence="2">The sequence shown here is derived from an EMBL/GenBank/DDBJ whole genome shotgun (WGS) entry which is preliminary data.</text>
</comment>
<dbReference type="RefSeq" id="WP_076164930.1">
    <property type="nucleotide sequence ID" value="NZ_JBEZVB010000052.1"/>
</dbReference>
<keyword evidence="3" id="KW-1185">Reference proteome</keyword>
<dbReference type="Pfam" id="PF02423">
    <property type="entry name" value="OCD_Mu_crystall"/>
    <property type="match status" value="1"/>
</dbReference>
<comment type="similarity">
    <text evidence="1">Belongs to the ornithine cyclodeaminase/mu-crystallin family.</text>
</comment>
<dbReference type="GO" id="GO:0005737">
    <property type="term" value="C:cytoplasm"/>
    <property type="evidence" value="ECO:0007669"/>
    <property type="project" value="TreeGrafter"/>
</dbReference>
<dbReference type="Gene3D" id="3.30.1780.10">
    <property type="entry name" value="ornithine cyclodeaminase, domain 1"/>
    <property type="match status" value="1"/>
</dbReference>
<dbReference type="InterPro" id="IPR023401">
    <property type="entry name" value="ODC_N"/>
</dbReference>
<dbReference type="OrthoDB" id="3814544at2"/>
<dbReference type="PIRSF" id="PIRSF001439">
    <property type="entry name" value="CryM"/>
    <property type="match status" value="1"/>
</dbReference>
<dbReference type="Proteomes" id="UP000187486">
    <property type="component" value="Unassembled WGS sequence"/>
</dbReference>
<dbReference type="GO" id="GO:0016491">
    <property type="term" value="F:oxidoreductase activity"/>
    <property type="evidence" value="ECO:0007669"/>
    <property type="project" value="UniProtKB-ARBA"/>
</dbReference>
<organism evidence="2 3">
    <name type="scientific">Amycolatopsis coloradensis</name>
    <dbReference type="NCBI Taxonomy" id="76021"/>
    <lineage>
        <taxon>Bacteria</taxon>
        <taxon>Bacillati</taxon>
        <taxon>Actinomycetota</taxon>
        <taxon>Actinomycetes</taxon>
        <taxon>Pseudonocardiales</taxon>
        <taxon>Pseudonocardiaceae</taxon>
        <taxon>Amycolatopsis</taxon>
    </lineage>
</organism>
<reference evidence="2 3" key="1">
    <citation type="submission" date="2016-01" db="EMBL/GenBank/DDBJ databases">
        <title>Amycolatopsis coloradensis genome sequencing and assembly.</title>
        <authorList>
            <person name="Mayilraj S."/>
        </authorList>
    </citation>
    <scope>NUCLEOTIDE SEQUENCE [LARGE SCALE GENOMIC DNA]</scope>
    <source>
        <strain evidence="2 3">DSM 44225</strain>
    </source>
</reference>
<dbReference type="GO" id="GO:0019752">
    <property type="term" value="P:carboxylic acid metabolic process"/>
    <property type="evidence" value="ECO:0007669"/>
    <property type="project" value="UniProtKB-ARBA"/>
</dbReference>
<dbReference type="PANTHER" id="PTHR13812">
    <property type="entry name" value="KETIMINE REDUCTASE MU-CRYSTALLIN"/>
    <property type="match status" value="1"/>
</dbReference>
<name>A0A1R0KKA2_9PSEU</name>
<accession>A0A1R0KKA2</accession>
<evidence type="ECO:0000313" key="3">
    <source>
        <dbReference type="Proteomes" id="UP000187486"/>
    </source>
</evidence>
<dbReference type="FunFam" id="3.40.50.720:FF:000311">
    <property type="entry name" value="Ornithine cyclodeaminase"/>
    <property type="match status" value="1"/>
</dbReference>
<protein>
    <submittedName>
        <fullName evidence="2">Ornithine cyclodeaminase</fullName>
    </submittedName>
</protein>
<dbReference type="SUPFAM" id="SSF51735">
    <property type="entry name" value="NAD(P)-binding Rossmann-fold domains"/>
    <property type="match status" value="1"/>
</dbReference>
<sequence length="302" mass="31141">MPRTLGDDEVRAAVPMRDAVKAVRDAFTELAAGHFTQPERLVFGDGAVLVMTAHHAPSGTAVVKTLSVRLDRDPAILGTVVMAGTATPLVADATAVTTLRTGAVTGVATDLLAPAGAGRLALLGSGAQAADQVRAVATVRELREVAIHSRTTANARALAKRLGEEFPAVSFRVAESVEDALADAEIVNCATSSETPLFALSALPENVHVNAIGSFRPSMRELPTELLATASIVVVDQLGAALEEAGEVIKAVEDGVLDRDAIVELGAVLPSPPAVSGRTVFKSVGVAAQDWAIARSLAAHEE</sequence>
<evidence type="ECO:0000313" key="2">
    <source>
        <dbReference type="EMBL" id="OLZ46535.1"/>
    </source>
</evidence>
<evidence type="ECO:0000256" key="1">
    <source>
        <dbReference type="ARBA" id="ARBA00008903"/>
    </source>
</evidence>
<dbReference type="EMBL" id="MQUQ01000017">
    <property type="protein sequence ID" value="OLZ46535.1"/>
    <property type="molecule type" value="Genomic_DNA"/>
</dbReference>
<proteinExistence type="inferred from homology"/>
<dbReference type="AlphaFoldDB" id="A0A1R0KKA2"/>
<dbReference type="STRING" id="76021.BS329_30375"/>
<dbReference type="PANTHER" id="PTHR13812:SF19">
    <property type="entry name" value="KETIMINE REDUCTASE MU-CRYSTALLIN"/>
    <property type="match status" value="1"/>
</dbReference>
<dbReference type="InterPro" id="IPR003462">
    <property type="entry name" value="ODC_Mu_crystall"/>
</dbReference>
<gene>
    <name evidence="2" type="ORF">BS329_30375</name>
</gene>
<dbReference type="Gene3D" id="3.40.50.720">
    <property type="entry name" value="NAD(P)-binding Rossmann-like Domain"/>
    <property type="match status" value="1"/>
</dbReference>